<name>A0ACC0CSC1_9PEZI</name>
<reference evidence="1 2" key="1">
    <citation type="journal article" date="2022" name="New Phytol.">
        <title>Ecological generalism drives hyperdiversity of secondary metabolite gene clusters in xylarialean endophytes.</title>
        <authorList>
            <person name="Franco M.E.E."/>
            <person name="Wisecaver J.H."/>
            <person name="Arnold A.E."/>
            <person name="Ju Y.M."/>
            <person name="Slot J.C."/>
            <person name="Ahrendt S."/>
            <person name="Moore L.P."/>
            <person name="Eastman K.E."/>
            <person name="Scott K."/>
            <person name="Konkel Z."/>
            <person name="Mondo S.J."/>
            <person name="Kuo A."/>
            <person name="Hayes R.D."/>
            <person name="Haridas S."/>
            <person name="Andreopoulos B."/>
            <person name="Riley R."/>
            <person name="LaButti K."/>
            <person name="Pangilinan J."/>
            <person name="Lipzen A."/>
            <person name="Amirebrahimi M."/>
            <person name="Yan J."/>
            <person name="Adam C."/>
            <person name="Keymanesh K."/>
            <person name="Ng V."/>
            <person name="Louie K."/>
            <person name="Northen T."/>
            <person name="Drula E."/>
            <person name="Henrissat B."/>
            <person name="Hsieh H.M."/>
            <person name="Youens-Clark K."/>
            <person name="Lutzoni F."/>
            <person name="Miadlikowska J."/>
            <person name="Eastwood D.C."/>
            <person name="Hamelin R.C."/>
            <person name="Grigoriev I.V."/>
            <person name="U'Ren J.M."/>
        </authorList>
    </citation>
    <scope>NUCLEOTIDE SEQUENCE [LARGE SCALE GENOMIC DNA]</scope>
    <source>
        <strain evidence="1 2">ER1909</strain>
    </source>
</reference>
<evidence type="ECO:0000313" key="1">
    <source>
        <dbReference type="EMBL" id="KAI6083364.1"/>
    </source>
</evidence>
<dbReference type="Proteomes" id="UP001497680">
    <property type="component" value="Unassembled WGS sequence"/>
</dbReference>
<accession>A0ACC0CSC1</accession>
<gene>
    <name evidence="1" type="ORF">F4821DRAFT_193349</name>
</gene>
<comment type="caution">
    <text evidence="1">The sequence shown here is derived from an EMBL/GenBank/DDBJ whole genome shotgun (WGS) entry which is preliminary data.</text>
</comment>
<protein>
    <submittedName>
        <fullName evidence="1">Salicylate hydroxylase</fullName>
    </submittedName>
</protein>
<evidence type="ECO:0000313" key="2">
    <source>
        <dbReference type="Proteomes" id="UP001497680"/>
    </source>
</evidence>
<dbReference type="EMBL" id="MU394353">
    <property type="protein sequence ID" value="KAI6083364.1"/>
    <property type="molecule type" value="Genomic_DNA"/>
</dbReference>
<sequence>MDNKLIRIAIIGGGLAGASAANALFHLPHVDVHVFESAPEFSERGAAVGLSVNAQRALNAFIPPDKGVLQKAGAVAMNSSRIILGSGKDAGTVIFDLKTGVCVHRASLLRELLRPLPKEILHPNKKLVAINPKASGVELVFKDGALYDFDAVIGADGIFSFVRQHVFRDAAPGEDYGPSPAGFWDCRNLVPLDKAKSTLGKELFEDDRRYSWIGDGAFIMHDILEDRTMVQCIVSAIDKQQSFTESRKSILTRQDLNETLNTWLGGPIASGMIDLTLNQPDTYKYSQWEHKTTPTYFEDRVCLMGDAAHASTPWMGAGAGVAVEDAMVLGALFANISSPKEITAAFKAYDMVRRPRCQKVVDTSRETGLLFCGEFGLDVAELRAEISTRWSFILDLDMEAHRQEAMKYFTQYKNNQ</sequence>
<keyword evidence="2" id="KW-1185">Reference proteome</keyword>
<organism evidence="1 2">
    <name type="scientific">Hypoxylon rubiginosum</name>
    <dbReference type="NCBI Taxonomy" id="110542"/>
    <lineage>
        <taxon>Eukaryota</taxon>
        <taxon>Fungi</taxon>
        <taxon>Dikarya</taxon>
        <taxon>Ascomycota</taxon>
        <taxon>Pezizomycotina</taxon>
        <taxon>Sordariomycetes</taxon>
        <taxon>Xylariomycetidae</taxon>
        <taxon>Xylariales</taxon>
        <taxon>Hypoxylaceae</taxon>
        <taxon>Hypoxylon</taxon>
    </lineage>
</organism>
<proteinExistence type="predicted"/>